<reference evidence="2 3" key="1">
    <citation type="journal article" date="2018" name="Sci. Rep.">
        <title>Genomic signatures of local adaptation to the degree of environmental predictability in rotifers.</title>
        <authorList>
            <person name="Franch-Gras L."/>
            <person name="Hahn C."/>
            <person name="Garcia-Roger E.M."/>
            <person name="Carmona M.J."/>
            <person name="Serra M."/>
            <person name="Gomez A."/>
        </authorList>
    </citation>
    <scope>NUCLEOTIDE SEQUENCE [LARGE SCALE GENOMIC DNA]</scope>
    <source>
        <strain evidence="2">HYR1</strain>
    </source>
</reference>
<feature type="transmembrane region" description="Helical" evidence="1">
    <location>
        <begin position="70"/>
        <end position="94"/>
    </location>
</feature>
<dbReference type="Proteomes" id="UP000276133">
    <property type="component" value="Unassembled WGS sequence"/>
</dbReference>
<feature type="transmembrane region" description="Helical" evidence="1">
    <location>
        <begin position="100"/>
        <end position="117"/>
    </location>
</feature>
<protein>
    <submittedName>
        <fullName evidence="2">Uncharacterized protein</fullName>
    </submittedName>
</protein>
<keyword evidence="1" id="KW-1133">Transmembrane helix</keyword>
<keyword evidence="1" id="KW-0472">Membrane</keyword>
<proteinExistence type="predicted"/>
<keyword evidence="3" id="KW-1185">Reference proteome</keyword>
<comment type="caution">
    <text evidence="2">The sequence shown here is derived from an EMBL/GenBank/DDBJ whole genome shotgun (WGS) entry which is preliminary data.</text>
</comment>
<organism evidence="2 3">
    <name type="scientific">Brachionus plicatilis</name>
    <name type="common">Marine rotifer</name>
    <name type="synonym">Brachionus muelleri</name>
    <dbReference type="NCBI Taxonomy" id="10195"/>
    <lineage>
        <taxon>Eukaryota</taxon>
        <taxon>Metazoa</taxon>
        <taxon>Spiralia</taxon>
        <taxon>Gnathifera</taxon>
        <taxon>Rotifera</taxon>
        <taxon>Eurotatoria</taxon>
        <taxon>Monogononta</taxon>
        <taxon>Pseudotrocha</taxon>
        <taxon>Ploima</taxon>
        <taxon>Brachionidae</taxon>
        <taxon>Brachionus</taxon>
    </lineage>
</organism>
<evidence type="ECO:0000313" key="3">
    <source>
        <dbReference type="Proteomes" id="UP000276133"/>
    </source>
</evidence>
<gene>
    <name evidence="2" type="ORF">BpHYR1_030173</name>
</gene>
<dbReference type="AlphaFoldDB" id="A0A3M7RGZ5"/>
<evidence type="ECO:0000256" key="1">
    <source>
        <dbReference type="SAM" id="Phobius"/>
    </source>
</evidence>
<keyword evidence="1" id="KW-0812">Transmembrane</keyword>
<name>A0A3M7RGZ5_BRAPC</name>
<dbReference type="EMBL" id="REGN01003437">
    <property type="protein sequence ID" value="RNA22528.1"/>
    <property type="molecule type" value="Genomic_DNA"/>
</dbReference>
<evidence type="ECO:0000313" key="2">
    <source>
        <dbReference type="EMBL" id="RNA22528.1"/>
    </source>
</evidence>
<feature type="transmembrane region" description="Helical" evidence="1">
    <location>
        <begin position="25"/>
        <end position="49"/>
    </location>
</feature>
<sequence>MSKAAHWFGNGGACDPDVQLFSQLVHLLLVQSFYFLVFVVKVFVKFFIVNLRVIDGWQRVDELFFLRNNYVSILVVFYVLVVFICLWNAGIWVFFQPSEIAFLVILSCWAFFSTLAMNESKGSSSLCSLGSLSDAGWYGFEPDLSSPSSESK</sequence>
<accession>A0A3M7RGZ5</accession>